<dbReference type="AlphaFoldDB" id="A0A9D2Q290"/>
<evidence type="ECO:0000313" key="3">
    <source>
        <dbReference type="Proteomes" id="UP000823854"/>
    </source>
</evidence>
<dbReference type="Proteomes" id="UP000823854">
    <property type="component" value="Unassembled WGS sequence"/>
</dbReference>
<protein>
    <submittedName>
        <fullName evidence="2">ABC transporter permease</fullName>
    </submittedName>
</protein>
<gene>
    <name evidence="2" type="ORF">H9932_10635</name>
</gene>
<keyword evidence="1" id="KW-1133">Transmembrane helix</keyword>
<dbReference type="EMBL" id="DWWC01000219">
    <property type="protein sequence ID" value="HJC70112.1"/>
    <property type="molecule type" value="Genomic_DNA"/>
</dbReference>
<evidence type="ECO:0000256" key="1">
    <source>
        <dbReference type="SAM" id="Phobius"/>
    </source>
</evidence>
<feature type="transmembrane region" description="Helical" evidence="1">
    <location>
        <begin position="94"/>
        <end position="123"/>
    </location>
</feature>
<feature type="transmembrane region" description="Helical" evidence="1">
    <location>
        <begin position="169"/>
        <end position="189"/>
    </location>
</feature>
<feature type="transmembrane region" description="Helical" evidence="1">
    <location>
        <begin position="209"/>
        <end position="233"/>
    </location>
</feature>
<feature type="transmembrane region" description="Helical" evidence="1">
    <location>
        <begin position="143"/>
        <end position="162"/>
    </location>
</feature>
<keyword evidence="1" id="KW-0812">Transmembrane</keyword>
<reference evidence="2" key="1">
    <citation type="journal article" date="2021" name="PeerJ">
        <title>Extensive microbial diversity within the chicken gut microbiome revealed by metagenomics and culture.</title>
        <authorList>
            <person name="Gilroy R."/>
            <person name="Ravi A."/>
            <person name="Getino M."/>
            <person name="Pursley I."/>
            <person name="Horton D.L."/>
            <person name="Alikhan N.F."/>
            <person name="Baker D."/>
            <person name="Gharbi K."/>
            <person name="Hall N."/>
            <person name="Watson M."/>
            <person name="Adriaenssens E.M."/>
            <person name="Foster-Nyarko E."/>
            <person name="Jarju S."/>
            <person name="Secka A."/>
            <person name="Antonio M."/>
            <person name="Oren A."/>
            <person name="Chaudhuri R.R."/>
            <person name="La Ragione R."/>
            <person name="Hildebrand F."/>
            <person name="Pallen M.J."/>
        </authorList>
    </citation>
    <scope>NUCLEOTIDE SEQUENCE</scope>
    <source>
        <strain evidence="2">CHK130-7132</strain>
    </source>
</reference>
<sequence>MRPDIDLRAALDTRGAAILLPLSLLAVIGFAALGGLLQPALTPDATSDLESTVFVLTLPLSLIIPVLTVWITAGEWSDRSIQTTLLQRPGRLGVLASKCLAALTVFAVLVAVSIGLAAASTWIGGELIGEGADLSSIDGVMTTQLATLTATFLFSLAMGVALQSTVLGLVAAIGVPFVVGTAGTLAAAFGSETLADVIRAVDLSSAAVALADGSAGAFELLPLLLLVAVPVVLGAQRWRHREIG</sequence>
<feature type="transmembrane region" description="Helical" evidence="1">
    <location>
        <begin position="16"/>
        <end position="41"/>
    </location>
</feature>
<comment type="caution">
    <text evidence="2">The sequence shown here is derived from an EMBL/GenBank/DDBJ whole genome shotgun (WGS) entry which is preliminary data.</text>
</comment>
<accession>A0A9D2Q290</accession>
<organism evidence="2 3">
    <name type="scientific">Candidatus Brachybacterium intestinipullorum</name>
    <dbReference type="NCBI Taxonomy" id="2838512"/>
    <lineage>
        <taxon>Bacteria</taxon>
        <taxon>Bacillati</taxon>
        <taxon>Actinomycetota</taxon>
        <taxon>Actinomycetes</taxon>
        <taxon>Micrococcales</taxon>
        <taxon>Dermabacteraceae</taxon>
        <taxon>Brachybacterium</taxon>
    </lineage>
</organism>
<name>A0A9D2Q290_9MICO</name>
<keyword evidence="1" id="KW-0472">Membrane</keyword>
<evidence type="ECO:0000313" key="2">
    <source>
        <dbReference type="EMBL" id="HJC70112.1"/>
    </source>
</evidence>
<proteinExistence type="predicted"/>
<feature type="transmembrane region" description="Helical" evidence="1">
    <location>
        <begin position="53"/>
        <end position="73"/>
    </location>
</feature>
<reference evidence="2" key="2">
    <citation type="submission" date="2021-04" db="EMBL/GenBank/DDBJ databases">
        <authorList>
            <person name="Gilroy R."/>
        </authorList>
    </citation>
    <scope>NUCLEOTIDE SEQUENCE</scope>
    <source>
        <strain evidence="2">CHK130-7132</strain>
    </source>
</reference>